<dbReference type="InterPro" id="IPR001199">
    <property type="entry name" value="Cyt_B5-like_heme/steroid-bd"/>
</dbReference>
<evidence type="ECO:0000256" key="6">
    <source>
        <dbReference type="ARBA" id="ARBA00022723"/>
    </source>
</evidence>
<feature type="transmembrane region" description="Helical" evidence="12">
    <location>
        <begin position="113"/>
        <end position="133"/>
    </location>
</feature>
<evidence type="ECO:0000256" key="2">
    <source>
        <dbReference type="ARBA" id="ARBA00005189"/>
    </source>
</evidence>
<protein>
    <submittedName>
        <fullName evidence="14">Delta-6-desaturase</fullName>
    </submittedName>
</protein>
<feature type="domain" description="Cytochrome b5 heme-binding" evidence="13">
    <location>
        <begin position="7"/>
        <end position="91"/>
    </location>
</feature>
<dbReference type="PANTHER" id="PTHR19353">
    <property type="entry name" value="FATTY ACID DESATURASE 2"/>
    <property type="match status" value="1"/>
</dbReference>
<feature type="transmembrane region" description="Helical" evidence="12">
    <location>
        <begin position="172"/>
        <end position="193"/>
    </location>
</feature>
<feature type="transmembrane region" description="Helical" evidence="12">
    <location>
        <begin position="290"/>
        <end position="310"/>
    </location>
</feature>
<dbReference type="Pfam" id="PF00173">
    <property type="entry name" value="Cyt-b5"/>
    <property type="match status" value="1"/>
</dbReference>
<comment type="subcellular location">
    <subcellularLocation>
        <location evidence="1">Membrane</location>
        <topology evidence="1">Multi-pass membrane protein</topology>
    </subcellularLocation>
</comment>
<dbReference type="Pfam" id="PF00487">
    <property type="entry name" value="FA_desaturase"/>
    <property type="match status" value="1"/>
</dbReference>
<organism evidence="14">
    <name type="scientific">Buglossoides arvensis</name>
    <name type="common">corn gromwell</name>
    <dbReference type="NCBI Taxonomy" id="181181"/>
    <lineage>
        <taxon>Eukaryota</taxon>
        <taxon>Viridiplantae</taxon>
        <taxon>Streptophyta</taxon>
        <taxon>Embryophyta</taxon>
        <taxon>Tracheophyta</taxon>
        <taxon>Spermatophyta</taxon>
        <taxon>Magnoliopsida</taxon>
        <taxon>eudicotyledons</taxon>
        <taxon>Gunneridae</taxon>
        <taxon>Pentapetalae</taxon>
        <taxon>asterids</taxon>
        <taxon>lamiids</taxon>
        <taxon>Boraginales</taxon>
        <taxon>Boraginaceae</taxon>
        <taxon>Boraginoideae</taxon>
        <taxon>Lithospermeae</taxon>
        <taxon>Buglossoides</taxon>
    </lineage>
</organism>
<keyword evidence="9" id="KW-0408">Iron</keyword>
<dbReference type="Gene3D" id="3.10.120.10">
    <property type="entry name" value="Cytochrome b5-like heme/steroid binding domain"/>
    <property type="match status" value="1"/>
</dbReference>
<evidence type="ECO:0000256" key="5">
    <source>
        <dbReference type="ARBA" id="ARBA00022692"/>
    </source>
</evidence>
<dbReference type="EMBL" id="KJ826396">
    <property type="protein sequence ID" value="AJS13593.1"/>
    <property type="molecule type" value="mRNA"/>
</dbReference>
<evidence type="ECO:0000256" key="10">
    <source>
        <dbReference type="ARBA" id="ARBA00023098"/>
    </source>
</evidence>
<keyword evidence="7 12" id="KW-1133">Transmembrane helix</keyword>
<dbReference type="PROSITE" id="PS50255">
    <property type="entry name" value="CYTOCHROME_B5_2"/>
    <property type="match status" value="1"/>
</dbReference>
<evidence type="ECO:0000256" key="3">
    <source>
        <dbReference type="ARBA" id="ARBA00009295"/>
    </source>
</evidence>
<name>A0A0F6PKY8_9BORA</name>
<keyword evidence="10" id="KW-0443">Lipid metabolism</keyword>
<feature type="transmembrane region" description="Helical" evidence="12">
    <location>
        <begin position="250"/>
        <end position="269"/>
    </location>
</feature>
<dbReference type="PANTHER" id="PTHR19353:SF30">
    <property type="entry name" value="DELTA 8-(E)-SPHINGOLIPID DESATURASE"/>
    <property type="match status" value="1"/>
</dbReference>
<evidence type="ECO:0000256" key="8">
    <source>
        <dbReference type="ARBA" id="ARBA00023002"/>
    </source>
</evidence>
<evidence type="ECO:0000256" key="1">
    <source>
        <dbReference type="ARBA" id="ARBA00004141"/>
    </source>
</evidence>
<keyword evidence="8" id="KW-0560">Oxidoreductase</keyword>
<evidence type="ECO:0000256" key="12">
    <source>
        <dbReference type="SAM" id="Phobius"/>
    </source>
</evidence>
<reference evidence="14" key="1">
    <citation type="journal article" date="2015" name="Springerplus">
        <title>Validation of endogenous reference genes in Buglossoides arvensis for normalizing RT-qPCR-based gene expression data.</title>
        <authorList>
            <person name="Gadkar V.J."/>
            <person name="Filion M."/>
        </authorList>
    </citation>
    <scope>NUCLEOTIDE SEQUENCE</scope>
</reference>
<comment type="pathway">
    <text evidence="2">Lipid metabolism.</text>
</comment>
<proteinExistence type="evidence at transcript level"/>
<dbReference type="GO" id="GO:0016020">
    <property type="term" value="C:membrane"/>
    <property type="evidence" value="ECO:0007669"/>
    <property type="project" value="UniProtKB-SubCell"/>
</dbReference>
<dbReference type="PIRSF" id="PIRSF015921">
    <property type="entry name" value="FA_sphinglp_des"/>
    <property type="match status" value="1"/>
</dbReference>
<keyword evidence="5 12" id="KW-0812">Transmembrane</keyword>
<keyword evidence="11 12" id="KW-0472">Membrane</keyword>
<dbReference type="InterPro" id="IPR036400">
    <property type="entry name" value="Cyt_B5-like_heme/steroid_sf"/>
</dbReference>
<accession>A0A0F6PKY8</accession>
<dbReference type="InterPro" id="IPR005804">
    <property type="entry name" value="FA_desaturase_dom"/>
</dbReference>
<evidence type="ECO:0000256" key="7">
    <source>
        <dbReference type="ARBA" id="ARBA00022989"/>
    </source>
</evidence>
<evidence type="ECO:0000313" key="14">
    <source>
        <dbReference type="EMBL" id="AJS13593.1"/>
    </source>
</evidence>
<evidence type="ECO:0000256" key="11">
    <source>
        <dbReference type="ARBA" id="ARBA00023136"/>
    </source>
</evidence>
<sequence length="450" mass="51974">MATSAMKKYITTDELKKHDKPEDLWISIQGKVYDVSDWLKDHPGGSYPLLSLAGQEVTDAFVAFHPASTRNILENFFTGYYLKDYSVSEVSKDYRKLVFEFSKMGLFDKKGHIGFVTPVLIAMLFAMIFYGVLFCEGVFVHFICGCLVSIMWIHCGLIGHDAGHYTIMPSSWLNKFVFFLTANCLSGVSIGWWKWNHNAHHIACNSLEYDPDVQYVPFLVVSSKFFNSLTSHFYEKTLNFDSLSRFFVRYQHWTFYPVMCCARLIMVVQSQIMMLTKKNVPRRAGRGQELLGVIVFWSWYSFLVSCLPNWGERIMFVLASLLVTGFQQLQFSLNHLASSVYVGKPIGNDWFEKQTSGTLDISCPHWMDWFHGGTQFQIEHHLFPRLPRCHFRKISPFVKELCRKHNLPYNCSSFFKANEMVIGTLRKAALEARDLTNPKNVVWEALHTHG</sequence>
<dbReference type="GO" id="GO:0046872">
    <property type="term" value="F:metal ion binding"/>
    <property type="evidence" value="ECO:0007669"/>
    <property type="project" value="UniProtKB-KW"/>
</dbReference>
<dbReference type="GO" id="GO:0006629">
    <property type="term" value="P:lipid metabolic process"/>
    <property type="evidence" value="ECO:0007669"/>
    <property type="project" value="UniProtKB-KW"/>
</dbReference>
<dbReference type="GO" id="GO:0016717">
    <property type="term" value="F:oxidoreductase activity, acting on paired donors, with oxidation of a pair of donors resulting in the reduction of molecular oxygen to two molecules of water"/>
    <property type="evidence" value="ECO:0007669"/>
    <property type="project" value="UniProtKB-ARBA"/>
</dbReference>
<dbReference type="SMART" id="SM01117">
    <property type="entry name" value="Cyt-b5"/>
    <property type="match status" value="1"/>
</dbReference>
<keyword evidence="4" id="KW-0349">Heme</keyword>
<comment type="similarity">
    <text evidence="3">Belongs to the fatty acid desaturase type 1 family.</text>
</comment>
<dbReference type="CDD" id="cd03506">
    <property type="entry name" value="Delta6-FADS-like"/>
    <property type="match status" value="1"/>
</dbReference>
<dbReference type="AlphaFoldDB" id="A0A0F6PKY8"/>
<evidence type="ECO:0000259" key="13">
    <source>
        <dbReference type="PROSITE" id="PS50255"/>
    </source>
</evidence>
<evidence type="ECO:0000256" key="9">
    <source>
        <dbReference type="ARBA" id="ARBA00023004"/>
    </source>
</evidence>
<dbReference type="InterPro" id="IPR012171">
    <property type="entry name" value="Fatty_acid_desaturase"/>
</dbReference>
<evidence type="ECO:0000256" key="4">
    <source>
        <dbReference type="ARBA" id="ARBA00022617"/>
    </source>
</evidence>
<feature type="transmembrane region" description="Helical" evidence="12">
    <location>
        <begin position="139"/>
        <end position="160"/>
    </location>
</feature>
<keyword evidence="6" id="KW-0479">Metal-binding</keyword>
<dbReference type="SUPFAM" id="SSF55856">
    <property type="entry name" value="Cytochrome b5-like heme/steroid binding domain"/>
    <property type="match status" value="1"/>
</dbReference>